<dbReference type="RefSeq" id="WP_189612250.1">
    <property type="nucleotide sequence ID" value="NZ_BMXR01000012.1"/>
</dbReference>
<evidence type="ECO:0000313" key="2">
    <source>
        <dbReference type="Proteomes" id="UP000626148"/>
    </source>
</evidence>
<dbReference type="Proteomes" id="UP000626148">
    <property type="component" value="Unassembled WGS sequence"/>
</dbReference>
<name>A0A918KNK2_9GAMM</name>
<accession>A0A918KNK2</accession>
<organism evidence="1 2">
    <name type="scientific">Saccharospirillum salsuginis</name>
    <dbReference type="NCBI Taxonomy" id="418750"/>
    <lineage>
        <taxon>Bacteria</taxon>
        <taxon>Pseudomonadati</taxon>
        <taxon>Pseudomonadota</taxon>
        <taxon>Gammaproteobacteria</taxon>
        <taxon>Oceanospirillales</taxon>
        <taxon>Saccharospirillaceae</taxon>
        <taxon>Saccharospirillum</taxon>
    </lineage>
</organism>
<evidence type="ECO:0000313" key="1">
    <source>
        <dbReference type="EMBL" id="GGX69144.1"/>
    </source>
</evidence>
<dbReference type="PROSITE" id="PS51257">
    <property type="entry name" value="PROKAR_LIPOPROTEIN"/>
    <property type="match status" value="1"/>
</dbReference>
<protein>
    <recommendedName>
        <fullName evidence="3">DUF4374 domain-containing protein</fullName>
    </recommendedName>
</protein>
<comment type="caution">
    <text evidence="1">The sequence shown here is derived from an EMBL/GenBank/DDBJ whole genome shotgun (WGS) entry which is preliminary data.</text>
</comment>
<gene>
    <name evidence="1" type="ORF">GCM10007392_41070</name>
</gene>
<sequence length="426" mass="47480">MKSIRRITIILPTVLLLFACEYTEEDPIPSDIHIQDALAVFSDDTQSLKKITFDGSVETVALNDVQGDEMELHSTFPTVGRSNLLYVNINYYDYAVHRASGKAIPFDGYTSLDGHNDTSIFTSYANANDYERNDIQTINDRYAFRITDHKSNTVELQSAHFTSDGQLKSSPVLGSKHVTHFMLSDSGLLAYTTRDISGSGLCTTHITSGTGGKRIEHDPGVFYWKGASGDLYYLASSTSVSSLNDINRVNADETLSTELVGHSTDNIEGPCERDIQWIGTIENRSYYLRLWVNDLIEFNEDTMSFRVLDVLPDRGLVGAGVAGDYIYYWGEFTQYDEPDRFTVSAVDQLDPISEVTTRIYTGDPVLVGYIDNDTLWAHMSTPGLHSWVGKIDNLSTLTGPTSITEVYRPTGTFDGGLTFNYVWLGR</sequence>
<evidence type="ECO:0008006" key="3">
    <source>
        <dbReference type="Google" id="ProtNLM"/>
    </source>
</evidence>
<dbReference type="EMBL" id="BMXR01000012">
    <property type="protein sequence ID" value="GGX69144.1"/>
    <property type="molecule type" value="Genomic_DNA"/>
</dbReference>
<reference evidence="1" key="2">
    <citation type="submission" date="2020-09" db="EMBL/GenBank/DDBJ databases">
        <authorList>
            <person name="Sun Q."/>
            <person name="Kim S."/>
        </authorList>
    </citation>
    <scope>NUCLEOTIDE SEQUENCE</scope>
    <source>
        <strain evidence="1">KCTC 22169</strain>
    </source>
</reference>
<keyword evidence="2" id="KW-1185">Reference proteome</keyword>
<proteinExistence type="predicted"/>
<dbReference type="AlphaFoldDB" id="A0A918KNK2"/>
<reference evidence="1" key="1">
    <citation type="journal article" date="2014" name="Int. J. Syst. Evol. Microbiol.">
        <title>Complete genome sequence of Corynebacterium casei LMG S-19264T (=DSM 44701T), isolated from a smear-ripened cheese.</title>
        <authorList>
            <consortium name="US DOE Joint Genome Institute (JGI-PGF)"/>
            <person name="Walter F."/>
            <person name="Albersmeier A."/>
            <person name="Kalinowski J."/>
            <person name="Ruckert C."/>
        </authorList>
    </citation>
    <scope>NUCLEOTIDE SEQUENCE</scope>
    <source>
        <strain evidence="1">KCTC 22169</strain>
    </source>
</reference>